<proteinExistence type="predicted"/>
<organism evidence="1 2">
    <name type="scientific">Bacillus gobiensis</name>
    <dbReference type="NCBI Taxonomy" id="1441095"/>
    <lineage>
        <taxon>Bacteria</taxon>
        <taxon>Bacillati</taxon>
        <taxon>Bacillota</taxon>
        <taxon>Bacilli</taxon>
        <taxon>Bacillales</taxon>
        <taxon>Bacillaceae</taxon>
        <taxon>Bacillus</taxon>
    </lineage>
</organism>
<protein>
    <submittedName>
        <fullName evidence="1">Uncharacterized protein</fullName>
    </submittedName>
</protein>
<dbReference type="AlphaFoldDB" id="A0A0M3R9W5"/>
<dbReference type="SUPFAM" id="SSF50969">
    <property type="entry name" value="YVTN repeat-like/Quinoprotein amine dehydrogenase"/>
    <property type="match status" value="1"/>
</dbReference>
<reference evidence="2" key="1">
    <citation type="submission" date="2015-08" db="EMBL/GenBank/DDBJ databases">
        <title>Genome sequencing project for genomic taxonomy and phylogenomics of Bacillus-like bacteria.</title>
        <authorList>
            <person name="Liu B."/>
            <person name="Wang J."/>
            <person name="Zhu Y."/>
            <person name="Liu G."/>
            <person name="Chen Q."/>
            <person name="Chen Z."/>
            <person name="Lan J."/>
            <person name="Che J."/>
            <person name="Ge C."/>
            <person name="Shi H."/>
            <person name="Pan Z."/>
            <person name="Liu X."/>
        </authorList>
    </citation>
    <scope>NUCLEOTIDE SEQUENCE [LARGE SCALE GENOMIC DNA]</scope>
    <source>
        <strain evidence="2">FJAT-4402</strain>
    </source>
</reference>
<name>A0A0M3R9W5_9BACI</name>
<dbReference type="PATRIC" id="fig|1441095.3.peg.2499"/>
<dbReference type="OrthoDB" id="9808976at2"/>
<reference evidence="1 2" key="2">
    <citation type="journal article" date="2016" name="Int. J. Syst. Evol. Microbiol.">
        <title>Bacillus gobiensis sp. nov., isolated from a soil sample.</title>
        <authorList>
            <person name="Liu B."/>
            <person name="Liu G.H."/>
            <person name="Cetin S."/>
            <person name="Schumann P."/>
            <person name="Pan Z.Z."/>
            <person name="Chen Q.Q."/>
        </authorList>
    </citation>
    <scope>NUCLEOTIDE SEQUENCE [LARGE SCALE GENOMIC DNA]</scope>
    <source>
        <strain evidence="1 2">FJAT-4402</strain>
    </source>
</reference>
<gene>
    <name evidence="1" type="ORF">AM592_11480</name>
</gene>
<dbReference type="Proteomes" id="UP000067625">
    <property type="component" value="Chromosome"/>
</dbReference>
<dbReference type="EMBL" id="CP012600">
    <property type="protein sequence ID" value="ALC82136.1"/>
    <property type="molecule type" value="Genomic_DNA"/>
</dbReference>
<dbReference type="InterPro" id="IPR011044">
    <property type="entry name" value="Quino_amine_DH_bsu"/>
</dbReference>
<keyword evidence="2" id="KW-1185">Reference proteome</keyword>
<dbReference type="RefSeq" id="WP_053603916.1">
    <property type="nucleotide sequence ID" value="NZ_CP012600.1"/>
</dbReference>
<sequence>MMKFYLVGAKLKPKILNNWELYDKAIVLELELANHKHKINKAVEYNSPPAVCPDNNASISFTAATLSNQKLFVGTHTEVLVYNEKNFKIENYISLPMFNDIHHVKPRTNGNILVVNTGLDMVIELSPKGKVINCWNVLGNQPWERFNNSIDYRKVPSTKPHESHPNFAFEINGDIWVTRCLQKDAVCLTDSNKKISIGREWIHDGIVYNNKIYFTQIDGRVVIVNANTLKVEKEIDLVKISNHNMKIGYCRGIRPLNEEKILVGFSRVRPSREFKPDGTITWKGQYGHMPTRLACFDIVNQKLLWEINLEDYDLNAIYSIN</sequence>
<evidence type="ECO:0000313" key="1">
    <source>
        <dbReference type="EMBL" id="ALC82136.1"/>
    </source>
</evidence>
<evidence type="ECO:0000313" key="2">
    <source>
        <dbReference type="Proteomes" id="UP000067625"/>
    </source>
</evidence>
<accession>A0A0M3R9W5</accession>